<proteinExistence type="inferred from homology"/>
<dbReference type="PANTHER" id="PTHR10057">
    <property type="entry name" value="PERIPHERAL-TYPE BENZODIAZEPINE RECEPTOR"/>
    <property type="match status" value="1"/>
</dbReference>
<evidence type="ECO:0000256" key="5">
    <source>
        <dbReference type="ARBA" id="ARBA00023136"/>
    </source>
</evidence>
<dbReference type="FunFam" id="1.20.1260.100:FF:000001">
    <property type="entry name" value="translocator protein 2"/>
    <property type="match status" value="1"/>
</dbReference>
<comment type="similarity">
    <text evidence="2">Belongs to the TspO/BZRP family.</text>
</comment>
<gene>
    <name evidence="6" type="ORF">HY3_00475</name>
</gene>
<evidence type="ECO:0000256" key="1">
    <source>
        <dbReference type="ARBA" id="ARBA00004141"/>
    </source>
</evidence>
<dbReference type="EMBL" id="AWFB01000001">
    <property type="protein sequence ID" value="RAN36085.1"/>
    <property type="molecule type" value="Genomic_DNA"/>
</dbReference>
<accession>A0A062TYC4</accession>
<dbReference type="STRING" id="1280941.HY2_00595"/>
<dbReference type="eggNOG" id="COG3476">
    <property type="taxonomic scope" value="Bacteria"/>
</dbReference>
<dbReference type="CDD" id="cd15904">
    <property type="entry name" value="TSPO_MBR"/>
    <property type="match status" value="1"/>
</dbReference>
<keyword evidence="3" id="KW-0812">Transmembrane</keyword>
<keyword evidence="4" id="KW-1133">Transmembrane helix</keyword>
<reference evidence="6 7" key="1">
    <citation type="submission" date="2013-04" db="EMBL/GenBank/DDBJ databases">
        <title>Hyphomonas sp. T24B3 Genome Sequencing.</title>
        <authorList>
            <person name="Lai Q."/>
            <person name="Shao Z."/>
        </authorList>
    </citation>
    <scope>NUCLEOTIDE SEQUENCE [LARGE SCALE GENOMIC DNA]</scope>
    <source>
        <strain evidence="6 7">T24B3</strain>
    </source>
</reference>
<comment type="subcellular location">
    <subcellularLocation>
        <location evidence="1">Membrane</location>
        <topology evidence="1">Multi-pass membrane protein</topology>
    </subcellularLocation>
</comment>
<evidence type="ECO:0000313" key="7">
    <source>
        <dbReference type="Proteomes" id="UP000249123"/>
    </source>
</evidence>
<dbReference type="GO" id="GO:0033013">
    <property type="term" value="P:tetrapyrrole metabolic process"/>
    <property type="evidence" value="ECO:0007669"/>
    <property type="project" value="UniProtKB-ARBA"/>
</dbReference>
<dbReference type="RefSeq" id="WP_034823622.1">
    <property type="nucleotide sequence ID" value="NZ_AWFA01000001.1"/>
</dbReference>
<evidence type="ECO:0000256" key="2">
    <source>
        <dbReference type="ARBA" id="ARBA00007524"/>
    </source>
</evidence>
<sequence>MAAERKPFPWGAGILLLLATVAAVAAGAVISSSRNDAWYSALSKPALTPPDYLFSLVWPVLFVLMAAGALMVLERAGTFERAVSPLGIYYTMLAVNAFWSLAFFGMQDTALALGVIAALWLLIIAMIQDFARFSRPAALLQFPYLIWVSFAIYLNLSILAMNSDS</sequence>
<evidence type="ECO:0000256" key="3">
    <source>
        <dbReference type="ARBA" id="ARBA00022692"/>
    </source>
</evidence>
<dbReference type="PANTHER" id="PTHR10057:SF0">
    <property type="entry name" value="TRANSLOCATOR PROTEIN"/>
    <property type="match status" value="1"/>
</dbReference>
<dbReference type="GO" id="GO:0016020">
    <property type="term" value="C:membrane"/>
    <property type="evidence" value="ECO:0007669"/>
    <property type="project" value="UniProtKB-SubCell"/>
</dbReference>
<dbReference type="InterPro" id="IPR038330">
    <property type="entry name" value="TspO/MBR-related_sf"/>
</dbReference>
<name>A0A062TYC4_9PROT</name>
<evidence type="ECO:0000313" key="6">
    <source>
        <dbReference type="EMBL" id="RAN36085.1"/>
    </source>
</evidence>
<evidence type="ECO:0000256" key="4">
    <source>
        <dbReference type="ARBA" id="ARBA00022989"/>
    </source>
</evidence>
<dbReference type="AlphaFoldDB" id="A0A062TYC4"/>
<keyword evidence="7" id="KW-1185">Reference proteome</keyword>
<organism evidence="6 7">
    <name type="scientific">Hyphomonas pacifica</name>
    <dbReference type="NCBI Taxonomy" id="1280941"/>
    <lineage>
        <taxon>Bacteria</taxon>
        <taxon>Pseudomonadati</taxon>
        <taxon>Pseudomonadota</taxon>
        <taxon>Alphaproteobacteria</taxon>
        <taxon>Hyphomonadales</taxon>
        <taxon>Hyphomonadaceae</taxon>
        <taxon>Hyphomonas</taxon>
    </lineage>
</organism>
<comment type="caution">
    <text evidence="6">The sequence shown here is derived from an EMBL/GenBank/DDBJ whole genome shotgun (WGS) entry which is preliminary data.</text>
</comment>
<protein>
    <submittedName>
        <fullName evidence="6">Uncharacterized protein</fullName>
    </submittedName>
</protein>
<dbReference type="Gene3D" id="1.20.1260.100">
    <property type="entry name" value="TspO/MBR protein"/>
    <property type="match status" value="1"/>
</dbReference>
<dbReference type="InterPro" id="IPR004307">
    <property type="entry name" value="TspO_MBR"/>
</dbReference>
<dbReference type="Pfam" id="PF03073">
    <property type="entry name" value="TspO_MBR"/>
    <property type="match status" value="1"/>
</dbReference>
<dbReference type="Proteomes" id="UP000249123">
    <property type="component" value="Unassembled WGS sequence"/>
</dbReference>
<dbReference type="PIRSF" id="PIRSF005859">
    <property type="entry name" value="PBR"/>
    <property type="match status" value="1"/>
</dbReference>
<keyword evidence="5" id="KW-0472">Membrane</keyword>
<dbReference type="OrthoDB" id="9795496at2"/>